<dbReference type="RefSeq" id="WP_422918989.1">
    <property type="nucleotide sequence ID" value="NZ_JAMZEJ010000003.1"/>
</dbReference>
<keyword evidence="1" id="KW-0812">Transmembrane</keyword>
<dbReference type="Proteomes" id="UP001524547">
    <property type="component" value="Unassembled WGS sequence"/>
</dbReference>
<gene>
    <name evidence="2" type="ORF">NFI88_05220</name>
</gene>
<keyword evidence="1" id="KW-1133">Transmembrane helix</keyword>
<organism evidence="2 3">
    <name type="scientific">Rhizosaccharibacter radicis</name>
    <dbReference type="NCBI Taxonomy" id="2782605"/>
    <lineage>
        <taxon>Bacteria</taxon>
        <taxon>Pseudomonadati</taxon>
        <taxon>Pseudomonadota</taxon>
        <taxon>Alphaproteobacteria</taxon>
        <taxon>Acetobacterales</taxon>
        <taxon>Acetobacteraceae</taxon>
        <taxon>Rhizosaccharibacter</taxon>
    </lineage>
</organism>
<keyword evidence="3" id="KW-1185">Reference proteome</keyword>
<feature type="transmembrane region" description="Helical" evidence="1">
    <location>
        <begin position="6"/>
        <end position="27"/>
    </location>
</feature>
<evidence type="ECO:0000313" key="3">
    <source>
        <dbReference type="Proteomes" id="UP001524547"/>
    </source>
</evidence>
<feature type="transmembrane region" description="Helical" evidence="1">
    <location>
        <begin position="189"/>
        <end position="213"/>
    </location>
</feature>
<evidence type="ECO:0000313" key="2">
    <source>
        <dbReference type="EMBL" id="MCQ8240242.1"/>
    </source>
</evidence>
<feature type="transmembrane region" description="Helical" evidence="1">
    <location>
        <begin position="269"/>
        <end position="289"/>
    </location>
</feature>
<evidence type="ECO:0000256" key="1">
    <source>
        <dbReference type="SAM" id="Phobius"/>
    </source>
</evidence>
<name>A0ABT1VV85_9PROT</name>
<evidence type="ECO:0008006" key="4">
    <source>
        <dbReference type="Google" id="ProtNLM"/>
    </source>
</evidence>
<comment type="caution">
    <text evidence="2">The sequence shown here is derived from an EMBL/GenBank/DDBJ whole genome shotgun (WGS) entry which is preliminary data.</text>
</comment>
<accession>A0ABT1VV85</accession>
<protein>
    <recommendedName>
        <fullName evidence="4">DUF2868 domain-containing protein</fullName>
    </recommendedName>
</protein>
<proteinExistence type="predicted"/>
<dbReference type="EMBL" id="JAMZEJ010000003">
    <property type="protein sequence ID" value="MCQ8240242.1"/>
    <property type="molecule type" value="Genomic_DNA"/>
</dbReference>
<sequence>MPGGSFLDAIIGLALTYLVLAMSVSAIQEALSGLLQWRARTLAQGLRCLLQAVPPSEHPNLLQAATAWVLRGPRLPVPPNGPADPAERAHLEALYQTLVTHPLVSAAGRMPSYIPSDGFATALLDTLGALAAVPAELHDRIDALPDGRLKQALLTLSREAGHDVTVLREGLAHWFDHAMDQLSGVYRRWSAVLSFVLALLVTMLLNASTVGILRDLLGANGHAAALADAFAGGAIPDTVALGLIADPGYWLHGWHGAFWPHMLDLAGCLITAFAVSLGAPFWFGILGAASDIRSAEPKPKKAPRAT</sequence>
<reference evidence="2 3" key="1">
    <citation type="submission" date="2022-06" db="EMBL/GenBank/DDBJ databases">
        <title>Rhizosaccharibacter gen. nov. sp. nov. KSS12, endophytic bacteria isolated from sugarcane.</title>
        <authorList>
            <person name="Pitiwittayakul N."/>
        </authorList>
    </citation>
    <scope>NUCLEOTIDE SEQUENCE [LARGE SCALE GENOMIC DNA]</scope>
    <source>
        <strain evidence="2 3">KSS12</strain>
    </source>
</reference>
<keyword evidence="1" id="KW-0472">Membrane</keyword>